<proteinExistence type="predicted"/>
<dbReference type="SUPFAM" id="SSF69000">
    <property type="entry name" value="FAD-dependent thiol oxidase"/>
    <property type="match status" value="1"/>
</dbReference>
<evidence type="ECO:0000313" key="8">
    <source>
        <dbReference type="EMBL" id="QHS85591.1"/>
    </source>
</evidence>
<comment type="cofactor">
    <cofactor evidence="1">
        <name>FAD</name>
        <dbReference type="ChEBI" id="CHEBI:57692"/>
    </cofactor>
</comment>
<dbReference type="EC" id="1.8.3.2" evidence="2"/>
<evidence type="ECO:0000256" key="1">
    <source>
        <dbReference type="ARBA" id="ARBA00001974"/>
    </source>
</evidence>
<dbReference type="InterPro" id="IPR017905">
    <property type="entry name" value="ERV/ALR_sulphydryl_oxidase"/>
</dbReference>
<dbReference type="GO" id="GO:0016971">
    <property type="term" value="F:flavin-dependent sulfhydryl oxidase activity"/>
    <property type="evidence" value="ECO:0007669"/>
    <property type="project" value="InterPro"/>
</dbReference>
<evidence type="ECO:0000256" key="2">
    <source>
        <dbReference type="ARBA" id="ARBA00012512"/>
    </source>
</evidence>
<dbReference type="InterPro" id="IPR036774">
    <property type="entry name" value="ERV/ALR_sulphydryl_oxid_sf"/>
</dbReference>
<evidence type="ECO:0000256" key="5">
    <source>
        <dbReference type="ARBA" id="ARBA00023002"/>
    </source>
</evidence>
<evidence type="ECO:0000256" key="3">
    <source>
        <dbReference type="ARBA" id="ARBA00022630"/>
    </source>
</evidence>
<dbReference type="EMBL" id="MN739045">
    <property type="protein sequence ID" value="QHS85591.1"/>
    <property type="molecule type" value="Genomic_DNA"/>
</dbReference>
<keyword evidence="3" id="KW-0285">Flavoprotein</keyword>
<evidence type="ECO:0000256" key="6">
    <source>
        <dbReference type="ARBA" id="ARBA00023157"/>
    </source>
</evidence>
<keyword evidence="6" id="KW-1015">Disulfide bond</keyword>
<evidence type="ECO:0000256" key="4">
    <source>
        <dbReference type="ARBA" id="ARBA00022827"/>
    </source>
</evidence>
<dbReference type="PANTHER" id="PTHR12645:SF0">
    <property type="entry name" value="FAD-LINKED SULFHYDRYL OXIDASE ALR"/>
    <property type="match status" value="1"/>
</dbReference>
<keyword evidence="5" id="KW-0560">Oxidoreductase</keyword>
<feature type="domain" description="ERV/ALR sulfhydryl oxidase" evidence="7">
    <location>
        <begin position="1"/>
        <end position="100"/>
    </location>
</feature>
<dbReference type="GO" id="GO:0050660">
    <property type="term" value="F:flavin adenine dinucleotide binding"/>
    <property type="evidence" value="ECO:0007669"/>
    <property type="project" value="TreeGrafter"/>
</dbReference>
<sequence length="154" mass="18088">MSPNKWGPPIWAFFHTLAEKIPSDKFAQLFPSLFTFIIRICRVLPCPDCSNHASIFLSKVNPAGVRDKNDFKNILFIFHNIVNRRKNKLPFDIANLEATYKNNNIIDAYNRFISVFHTRGNMKLLAESFQRKLVLNDFKRWFLQNARHFLISSQ</sequence>
<organism evidence="8">
    <name type="scientific">viral metagenome</name>
    <dbReference type="NCBI Taxonomy" id="1070528"/>
    <lineage>
        <taxon>unclassified sequences</taxon>
        <taxon>metagenomes</taxon>
        <taxon>organismal metagenomes</taxon>
    </lineage>
</organism>
<reference evidence="8" key="1">
    <citation type="journal article" date="2020" name="Nature">
        <title>Giant virus diversity and host interactions through global metagenomics.</title>
        <authorList>
            <person name="Schulz F."/>
            <person name="Roux S."/>
            <person name="Paez-Espino D."/>
            <person name="Jungbluth S."/>
            <person name="Walsh D.A."/>
            <person name="Denef V.J."/>
            <person name="McMahon K.D."/>
            <person name="Konstantinidis K.T."/>
            <person name="Eloe-Fadrosh E.A."/>
            <person name="Kyrpides N.C."/>
            <person name="Woyke T."/>
        </authorList>
    </citation>
    <scope>NUCLEOTIDE SEQUENCE</scope>
    <source>
        <strain evidence="8">GVMAG-M-3300009182-78</strain>
    </source>
</reference>
<dbReference type="PANTHER" id="PTHR12645">
    <property type="entry name" value="ALR/ERV"/>
    <property type="match status" value="1"/>
</dbReference>
<dbReference type="Pfam" id="PF04777">
    <property type="entry name" value="Evr1_Alr"/>
    <property type="match status" value="1"/>
</dbReference>
<dbReference type="GO" id="GO:0005739">
    <property type="term" value="C:mitochondrion"/>
    <property type="evidence" value="ECO:0007669"/>
    <property type="project" value="TreeGrafter"/>
</dbReference>
<dbReference type="InterPro" id="IPR039799">
    <property type="entry name" value="ALR/ERV"/>
</dbReference>
<keyword evidence="4" id="KW-0274">FAD</keyword>
<dbReference type="Gene3D" id="1.20.120.310">
    <property type="entry name" value="ERV/ALR sulfhydryl oxidase domain"/>
    <property type="match status" value="1"/>
</dbReference>
<dbReference type="AlphaFoldDB" id="A0A6C0B1E1"/>
<accession>A0A6C0B1E1</accession>
<evidence type="ECO:0000259" key="7">
    <source>
        <dbReference type="PROSITE" id="PS51324"/>
    </source>
</evidence>
<name>A0A6C0B1E1_9ZZZZ</name>
<dbReference type="PROSITE" id="PS51324">
    <property type="entry name" value="ERV_ALR"/>
    <property type="match status" value="1"/>
</dbReference>
<protein>
    <recommendedName>
        <fullName evidence="2">thiol oxidase</fullName>
        <ecNumber evidence="2">1.8.3.2</ecNumber>
    </recommendedName>
</protein>